<dbReference type="Proteomes" id="UP001189429">
    <property type="component" value="Unassembled WGS sequence"/>
</dbReference>
<reference evidence="2" key="1">
    <citation type="submission" date="2023-10" db="EMBL/GenBank/DDBJ databases">
        <authorList>
            <person name="Chen Y."/>
            <person name="Shah S."/>
            <person name="Dougan E. K."/>
            <person name="Thang M."/>
            <person name="Chan C."/>
        </authorList>
    </citation>
    <scope>NUCLEOTIDE SEQUENCE [LARGE SCALE GENOMIC DNA]</scope>
</reference>
<evidence type="ECO:0000313" key="2">
    <source>
        <dbReference type="EMBL" id="CAK0839808.1"/>
    </source>
</evidence>
<feature type="region of interest" description="Disordered" evidence="1">
    <location>
        <begin position="38"/>
        <end position="78"/>
    </location>
</feature>
<evidence type="ECO:0000256" key="1">
    <source>
        <dbReference type="SAM" id="MobiDB-lite"/>
    </source>
</evidence>
<name>A0ABN9T464_9DINO</name>
<comment type="caution">
    <text evidence="2">The sequence shown here is derived from an EMBL/GenBank/DDBJ whole genome shotgun (WGS) entry which is preliminary data.</text>
</comment>
<accession>A0ABN9T464</accession>
<organism evidence="2 3">
    <name type="scientific">Prorocentrum cordatum</name>
    <dbReference type="NCBI Taxonomy" id="2364126"/>
    <lineage>
        <taxon>Eukaryota</taxon>
        <taxon>Sar</taxon>
        <taxon>Alveolata</taxon>
        <taxon>Dinophyceae</taxon>
        <taxon>Prorocentrales</taxon>
        <taxon>Prorocentraceae</taxon>
        <taxon>Prorocentrum</taxon>
    </lineage>
</organism>
<dbReference type="EMBL" id="CAUYUJ010014327">
    <property type="protein sequence ID" value="CAK0839808.1"/>
    <property type="molecule type" value="Genomic_DNA"/>
</dbReference>
<feature type="compositionally biased region" description="Basic residues" evidence="1">
    <location>
        <begin position="160"/>
        <end position="169"/>
    </location>
</feature>
<proteinExistence type="predicted"/>
<evidence type="ECO:0000313" key="3">
    <source>
        <dbReference type="Proteomes" id="UP001189429"/>
    </source>
</evidence>
<feature type="region of interest" description="Disordered" evidence="1">
    <location>
        <begin position="149"/>
        <end position="185"/>
    </location>
</feature>
<feature type="compositionally biased region" description="Polar residues" evidence="1">
    <location>
        <begin position="51"/>
        <end position="78"/>
    </location>
</feature>
<gene>
    <name evidence="2" type="ORF">PCOR1329_LOCUS35406</name>
</gene>
<keyword evidence="3" id="KW-1185">Reference proteome</keyword>
<feature type="compositionally biased region" description="Low complexity" evidence="1">
    <location>
        <begin position="170"/>
        <end position="185"/>
    </location>
</feature>
<sequence>MAWDQTYNLLWSSRVATEEKAFLEANRSHPALLSLAESSGRPADRGRTGGSALSQAGASTVSQLPKTGRSRGSTAMSTSASEGALASIPAHLAPLARFPVADRDLLSARVVKTADGKTPTIRFKKEIVEVTWGSGHIVTYKPEFVLEDPPDWQPEDILRHRPGGRRRRAASSGASASAAPGSGRR</sequence>
<protein>
    <submittedName>
        <fullName evidence="2">Uncharacterized protein</fullName>
    </submittedName>
</protein>